<accession>A0A165WXC0</accession>
<organism evidence="5 6">
    <name type="scientific">Aeribacillus pallidus</name>
    <dbReference type="NCBI Taxonomy" id="33936"/>
    <lineage>
        <taxon>Bacteria</taxon>
        <taxon>Bacillati</taxon>
        <taxon>Bacillota</taxon>
        <taxon>Bacilli</taxon>
        <taxon>Bacillales</taxon>
        <taxon>Bacillaceae</taxon>
        <taxon>Aeribacillus</taxon>
    </lineage>
</organism>
<keyword evidence="1" id="KW-0678">Repressor</keyword>
<dbReference type="PRINTS" id="PR00455">
    <property type="entry name" value="HTHTETR"/>
</dbReference>
<gene>
    <name evidence="5" type="ORF">AZI98_13345</name>
</gene>
<dbReference type="SUPFAM" id="SSF46689">
    <property type="entry name" value="Homeodomain-like"/>
    <property type="match status" value="1"/>
</dbReference>
<feature type="DNA-binding region" description="H-T-H motif" evidence="3">
    <location>
        <begin position="34"/>
        <end position="53"/>
    </location>
</feature>
<dbReference type="Gene3D" id="1.10.357.10">
    <property type="entry name" value="Tetracycline Repressor, domain 2"/>
    <property type="match status" value="1"/>
</dbReference>
<dbReference type="InterPro" id="IPR050624">
    <property type="entry name" value="HTH-type_Tx_Regulator"/>
</dbReference>
<dbReference type="PANTHER" id="PTHR43479">
    <property type="entry name" value="ACREF/ENVCD OPERON REPRESSOR-RELATED"/>
    <property type="match status" value="1"/>
</dbReference>
<sequence length="196" mass="23079">MTLNAKQKKALKTKKRILETALELFSQKGYNQVTVDEIVEKSKTSKGAFYGHFASKSEIFLEKFKEIDNFYDEFCKTLPNDLSAKEKIIRLSITQMKYLKNDLGKELMQTIYMNPQSAKFLADTNRRLYHILENYLQEGQEKGEFTEDFSIQELAMIISRCMRGTLYDWFIFEKELDPVIEIEKMLQAVFQGIEKY</sequence>
<dbReference type="Pfam" id="PF00440">
    <property type="entry name" value="TetR_N"/>
    <property type="match status" value="1"/>
</dbReference>
<dbReference type="AlphaFoldDB" id="A0A165WXC0"/>
<evidence type="ECO:0000313" key="6">
    <source>
        <dbReference type="Proteomes" id="UP000076476"/>
    </source>
</evidence>
<dbReference type="GO" id="GO:0003677">
    <property type="term" value="F:DNA binding"/>
    <property type="evidence" value="ECO:0007669"/>
    <property type="project" value="UniProtKB-UniRule"/>
</dbReference>
<dbReference type="PROSITE" id="PS50977">
    <property type="entry name" value="HTH_TETR_2"/>
    <property type="match status" value="1"/>
</dbReference>
<dbReference type="OrthoDB" id="9814200at2"/>
<dbReference type="InterPro" id="IPR036271">
    <property type="entry name" value="Tet_transcr_reg_TetR-rel_C_sf"/>
</dbReference>
<evidence type="ECO:0000256" key="1">
    <source>
        <dbReference type="ARBA" id="ARBA00022491"/>
    </source>
</evidence>
<evidence type="ECO:0000256" key="3">
    <source>
        <dbReference type="PROSITE-ProRule" id="PRU00335"/>
    </source>
</evidence>
<name>A0A165WXC0_9BACI</name>
<dbReference type="RefSeq" id="WP_063388770.1">
    <property type="nucleotide sequence ID" value="NZ_LWBR01000048.1"/>
</dbReference>
<protein>
    <submittedName>
        <fullName evidence="5">TetR family transcriptional regulator</fullName>
    </submittedName>
</protein>
<keyword evidence="2 3" id="KW-0238">DNA-binding</keyword>
<keyword evidence="6" id="KW-1185">Reference proteome</keyword>
<dbReference type="Gene3D" id="1.10.10.60">
    <property type="entry name" value="Homeodomain-like"/>
    <property type="match status" value="1"/>
</dbReference>
<evidence type="ECO:0000313" key="5">
    <source>
        <dbReference type="EMBL" id="KZN95425.1"/>
    </source>
</evidence>
<dbReference type="SUPFAM" id="SSF48498">
    <property type="entry name" value="Tetracyclin repressor-like, C-terminal domain"/>
    <property type="match status" value="1"/>
</dbReference>
<dbReference type="STRING" id="33936.AZI98_13345"/>
<dbReference type="EMBL" id="LWBR01000048">
    <property type="protein sequence ID" value="KZN95425.1"/>
    <property type="molecule type" value="Genomic_DNA"/>
</dbReference>
<dbReference type="Proteomes" id="UP000076476">
    <property type="component" value="Unassembled WGS sequence"/>
</dbReference>
<reference evidence="5 6" key="1">
    <citation type="submission" date="2016-04" db="EMBL/GenBank/DDBJ databases">
        <title>Draft genome sequence of Aeribacillus pallidus 8m3 from petroleum reservoir.</title>
        <authorList>
            <person name="Poltaraus A.B."/>
            <person name="Nazina T.N."/>
            <person name="Tourova T.P."/>
            <person name="Malakho S.M."/>
            <person name="Korshunova A.V."/>
            <person name="Sokolova D.S."/>
        </authorList>
    </citation>
    <scope>NUCLEOTIDE SEQUENCE [LARGE SCALE GENOMIC DNA]</scope>
    <source>
        <strain evidence="5 6">8m3</strain>
    </source>
</reference>
<evidence type="ECO:0000259" key="4">
    <source>
        <dbReference type="PROSITE" id="PS50977"/>
    </source>
</evidence>
<feature type="domain" description="HTH tetR-type" evidence="4">
    <location>
        <begin position="11"/>
        <end position="71"/>
    </location>
</feature>
<dbReference type="PANTHER" id="PTHR43479:SF11">
    <property type="entry name" value="ACREF_ENVCD OPERON REPRESSOR-RELATED"/>
    <property type="match status" value="1"/>
</dbReference>
<dbReference type="InterPro" id="IPR009057">
    <property type="entry name" value="Homeodomain-like_sf"/>
</dbReference>
<comment type="caution">
    <text evidence="5">The sequence shown here is derived from an EMBL/GenBank/DDBJ whole genome shotgun (WGS) entry which is preliminary data.</text>
</comment>
<evidence type="ECO:0000256" key="2">
    <source>
        <dbReference type="ARBA" id="ARBA00023125"/>
    </source>
</evidence>
<proteinExistence type="predicted"/>
<dbReference type="InterPro" id="IPR001647">
    <property type="entry name" value="HTH_TetR"/>
</dbReference>